<evidence type="ECO:0000259" key="2">
    <source>
        <dbReference type="Pfam" id="PF22795"/>
    </source>
</evidence>
<name>A0A0L7RJ46_9HYME</name>
<protein>
    <recommendedName>
        <fullName evidence="5">MKRN2 opposite strand protein</fullName>
    </recommendedName>
</protein>
<accession>A0A0L7RJ46</accession>
<dbReference type="Pfam" id="PF22795">
    <property type="entry name" value="DUF4796_N"/>
    <property type="match status" value="1"/>
</dbReference>
<dbReference type="EMBL" id="KQ414582">
    <property type="protein sequence ID" value="KOC70833.1"/>
    <property type="molecule type" value="Genomic_DNA"/>
</dbReference>
<dbReference type="InterPro" id="IPR053921">
    <property type="entry name" value="MKRN2OS-like_C"/>
</dbReference>
<evidence type="ECO:0008006" key="5">
    <source>
        <dbReference type="Google" id="ProtNLM"/>
    </source>
</evidence>
<dbReference type="InterPro" id="IPR053922">
    <property type="entry name" value="MKRN2OS-like_N"/>
</dbReference>
<evidence type="ECO:0000313" key="3">
    <source>
        <dbReference type="EMBL" id="KOC70833.1"/>
    </source>
</evidence>
<gene>
    <name evidence="3" type="ORF">WH47_02099</name>
</gene>
<dbReference type="Pfam" id="PF16044">
    <property type="entry name" value="DUF4796_C"/>
    <property type="match status" value="1"/>
</dbReference>
<feature type="domain" description="MKRN2 opposite strand protein-like C-terminal" evidence="1">
    <location>
        <begin position="41"/>
        <end position="192"/>
    </location>
</feature>
<sequence>MASDTKIICFRHCSSKSIFCKNVPKICPICQSCILDYDIEPFLVPYPYNNAKYEPNSIVIRPSEGTFLNDYHIANDLHIGITNSEGIVFEYDKQGLILNDCAKWTNCIALNIIPSSWESHWNETLKLILKDTKWKSENYDEMSMNCFNFVIEFINNLHYMNMNFLNKETMCGKLILPKLHDALKYNSLFKKLETTEFFISLYTPNVYLIIVINN</sequence>
<keyword evidence="4" id="KW-1185">Reference proteome</keyword>
<dbReference type="InterPro" id="IPR032016">
    <property type="entry name" value="MKRN2OS-like"/>
</dbReference>
<organism evidence="3 4">
    <name type="scientific">Habropoda laboriosa</name>
    <dbReference type="NCBI Taxonomy" id="597456"/>
    <lineage>
        <taxon>Eukaryota</taxon>
        <taxon>Metazoa</taxon>
        <taxon>Ecdysozoa</taxon>
        <taxon>Arthropoda</taxon>
        <taxon>Hexapoda</taxon>
        <taxon>Insecta</taxon>
        <taxon>Pterygota</taxon>
        <taxon>Neoptera</taxon>
        <taxon>Endopterygota</taxon>
        <taxon>Hymenoptera</taxon>
        <taxon>Apocrita</taxon>
        <taxon>Aculeata</taxon>
        <taxon>Apoidea</taxon>
        <taxon>Anthophila</taxon>
        <taxon>Apidae</taxon>
        <taxon>Habropoda</taxon>
    </lineage>
</organism>
<dbReference type="PANTHER" id="PTHR33963">
    <property type="entry name" value="MKRN2 OPPOSITE STRAND PROTEIN"/>
    <property type="match status" value="1"/>
</dbReference>
<proteinExistence type="predicted"/>
<feature type="domain" description="MKRN2 opposite strand protein-like N-terminal" evidence="2">
    <location>
        <begin position="7"/>
        <end position="33"/>
    </location>
</feature>
<dbReference type="Proteomes" id="UP000053825">
    <property type="component" value="Unassembled WGS sequence"/>
</dbReference>
<reference evidence="3 4" key="1">
    <citation type="submission" date="2015-07" db="EMBL/GenBank/DDBJ databases">
        <title>The genome of Habropoda laboriosa.</title>
        <authorList>
            <person name="Pan H."/>
            <person name="Kapheim K."/>
        </authorList>
    </citation>
    <scope>NUCLEOTIDE SEQUENCE [LARGE SCALE GENOMIC DNA]</scope>
    <source>
        <strain evidence="3">0110345459</strain>
    </source>
</reference>
<dbReference type="AlphaFoldDB" id="A0A0L7RJ46"/>
<evidence type="ECO:0000313" key="4">
    <source>
        <dbReference type="Proteomes" id="UP000053825"/>
    </source>
</evidence>
<evidence type="ECO:0000259" key="1">
    <source>
        <dbReference type="Pfam" id="PF16044"/>
    </source>
</evidence>
<dbReference type="PANTHER" id="PTHR33963:SF2">
    <property type="entry name" value="MKRN2 OPPOSITE STRAND PROTEIN"/>
    <property type="match status" value="1"/>
</dbReference>